<comment type="caution">
    <text evidence="2">The sequence shown here is derived from an EMBL/GenBank/DDBJ whole genome shotgun (WGS) entry which is preliminary data.</text>
</comment>
<gene>
    <name evidence="2" type="ORF">OKA104_LOCUS54492</name>
</gene>
<feature type="non-terminal residue" evidence="2">
    <location>
        <position position="27"/>
    </location>
</feature>
<dbReference type="AlphaFoldDB" id="A0A820SPA2"/>
<dbReference type="EMBL" id="CAJOAY010036452">
    <property type="protein sequence ID" value="CAF4457357.1"/>
    <property type="molecule type" value="Genomic_DNA"/>
</dbReference>
<evidence type="ECO:0000256" key="1">
    <source>
        <dbReference type="SAM" id="MobiDB-lite"/>
    </source>
</evidence>
<reference evidence="2" key="1">
    <citation type="submission" date="2021-02" db="EMBL/GenBank/DDBJ databases">
        <authorList>
            <person name="Nowell W R."/>
        </authorList>
    </citation>
    <scope>NUCLEOTIDE SEQUENCE</scope>
</reference>
<feature type="region of interest" description="Disordered" evidence="1">
    <location>
        <begin position="1"/>
        <end position="27"/>
    </location>
</feature>
<organism evidence="2 3">
    <name type="scientific">Adineta steineri</name>
    <dbReference type="NCBI Taxonomy" id="433720"/>
    <lineage>
        <taxon>Eukaryota</taxon>
        <taxon>Metazoa</taxon>
        <taxon>Spiralia</taxon>
        <taxon>Gnathifera</taxon>
        <taxon>Rotifera</taxon>
        <taxon>Eurotatoria</taxon>
        <taxon>Bdelloidea</taxon>
        <taxon>Adinetida</taxon>
        <taxon>Adinetidae</taxon>
        <taxon>Adineta</taxon>
    </lineage>
</organism>
<dbReference type="Proteomes" id="UP000663881">
    <property type="component" value="Unassembled WGS sequence"/>
</dbReference>
<evidence type="ECO:0000313" key="3">
    <source>
        <dbReference type="Proteomes" id="UP000663881"/>
    </source>
</evidence>
<protein>
    <submittedName>
        <fullName evidence="2">Uncharacterized protein</fullName>
    </submittedName>
</protein>
<sequence length="27" mass="3039">MHSNLHEPVTINEPPSSLNDQTLLQHS</sequence>
<evidence type="ECO:0000313" key="2">
    <source>
        <dbReference type="EMBL" id="CAF4457357.1"/>
    </source>
</evidence>
<proteinExistence type="predicted"/>
<accession>A0A820SPA2</accession>
<name>A0A820SPA2_9BILA</name>
<feature type="compositionally biased region" description="Polar residues" evidence="1">
    <location>
        <begin position="13"/>
        <end position="27"/>
    </location>
</feature>